<dbReference type="Pfam" id="PF13181">
    <property type="entry name" value="TPR_8"/>
    <property type="match status" value="1"/>
</dbReference>
<evidence type="ECO:0000256" key="1">
    <source>
        <dbReference type="PROSITE-ProRule" id="PRU00339"/>
    </source>
</evidence>
<dbReference type="Gene3D" id="1.10.260.40">
    <property type="entry name" value="lambda repressor-like DNA-binding domains"/>
    <property type="match status" value="1"/>
</dbReference>
<dbReference type="Proteomes" id="UP000530514">
    <property type="component" value="Unassembled WGS sequence"/>
</dbReference>
<reference evidence="2 3" key="1">
    <citation type="submission" date="2020-07" db="EMBL/GenBank/DDBJ databases">
        <authorList>
            <person name="Feng H."/>
        </authorList>
    </citation>
    <scope>NUCLEOTIDE SEQUENCE [LARGE SCALE GENOMIC DNA]</scope>
    <source>
        <strain evidence="3">s-11</strain>
    </source>
</reference>
<dbReference type="AlphaFoldDB" id="A0A7W1XB49"/>
<dbReference type="InterPro" id="IPR019734">
    <property type="entry name" value="TPR_rpt"/>
</dbReference>
<evidence type="ECO:0000313" key="3">
    <source>
        <dbReference type="Proteomes" id="UP000530514"/>
    </source>
</evidence>
<accession>A0A7W1XB49</accession>
<gene>
    <name evidence="2" type="ORF">H1164_11075</name>
</gene>
<dbReference type="Pfam" id="PF13424">
    <property type="entry name" value="TPR_12"/>
    <property type="match status" value="1"/>
</dbReference>
<dbReference type="PROSITE" id="PS50005">
    <property type="entry name" value="TPR"/>
    <property type="match status" value="1"/>
</dbReference>
<feature type="repeat" description="TPR" evidence="1">
    <location>
        <begin position="365"/>
        <end position="398"/>
    </location>
</feature>
<dbReference type="CDD" id="cd00093">
    <property type="entry name" value="HTH_XRE"/>
    <property type="match status" value="1"/>
</dbReference>
<sequence length="441" mass="50906">MKPYNPILVGRVVRSKRIEDGLVIKELADENISSGTISKIENGDAGVRREKVEYLLNKLGLDFNSISDYLRLKEKELEDIKLKLLTIENIIDSNSPDRALKKLKNLGITKNHIYFPLVEYLKGKAYVRKAKVKKSFQEKSEKHFLECIRVSDQVEDNHLNLKTAAYTELAISAFKRNEIKEALTLVRQAIETFDHSGDRLRYIHYAKFNQILFLERTNDFSDLKRAVDDLYRDLDQINNSSIKIQLHEYKAKIYLQTGRAEEAVEYAKKGLELIGDTGSGLASLSYYLWITLGDALYDLKEYGQTESCYLTTLDLGLDHRHDLLIVSFLKLGQLYMFQDRLDESKQMIDRALQLIKHIDNQESAIEVLSTLGSFFIKNNETQEAIEPLEKALQLSKDHSINGKQIEILQKLAHCYDVCGQKEKMMNVLLEKHYLEMEQEVS</sequence>
<evidence type="ECO:0000313" key="2">
    <source>
        <dbReference type="EMBL" id="MBA4543438.1"/>
    </source>
</evidence>
<dbReference type="SUPFAM" id="SSF47413">
    <property type="entry name" value="lambda repressor-like DNA-binding domains"/>
    <property type="match status" value="1"/>
</dbReference>
<comment type="caution">
    <text evidence="2">The sequence shown here is derived from an EMBL/GenBank/DDBJ whole genome shotgun (WGS) entry which is preliminary data.</text>
</comment>
<protein>
    <submittedName>
        <fullName evidence="2">Tetratricopeptide repeat protein</fullName>
    </submittedName>
</protein>
<dbReference type="PANTHER" id="PTHR12558:SF13">
    <property type="entry name" value="CELL DIVISION CYCLE PROTEIN 27 HOMOLOG"/>
    <property type="match status" value="1"/>
</dbReference>
<dbReference type="Gene3D" id="1.25.40.10">
    <property type="entry name" value="Tetratricopeptide repeat domain"/>
    <property type="match status" value="1"/>
</dbReference>
<dbReference type="SMART" id="SM00028">
    <property type="entry name" value="TPR"/>
    <property type="match status" value="5"/>
</dbReference>
<dbReference type="EMBL" id="JACEIP010000016">
    <property type="protein sequence ID" value="MBA4543438.1"/>
    <property type="molecule type" value="Genomic_DNA"/>
</dbReference>
<dbReference type="SUPFAM" id="SSF48452">
    <property type="entry name" value="TPR-like"/>
    <property type="match status" value="1"/>
</dbReference>
<organism evidence="2 3">
    <name type="scientific">Thermoactinomyces daqus</name>
    <dbReference type="NCBI Taxonomy" id="1329516"/>
    <lineage>
        <taxon>Bacteria</taxon>
        <taxon>Bacillati</taxon>
        <taxon>Bacillota</taxon>
        <taxon>Bacilli</taxon>
        <taxon>Bacillales</taxon>
        <taxon>Thermoactinomycetaceae</taxon>
        <taxon>Thermoactinomyces</taxon>
    </lineage>
</organism>
<dbReference type="GO" id="GO:0003677">
    <property type="term" value="F:DNA binding"/>
    <property type="evidence" value="ECO:0007669"/>
    <property type="project" value="InterPro"/>
</dbReference>
<dbReference type="PANTHER" id="PTHR12558">
    <property type="entry name" value="CELL DIVISION CYCLE 16,23,27"/>
    <property type="match status" value="1"/>
</dbReference>
<keyword evidence="1" id="KW-0802">TPR repeat</keyword>
<dbReference type="InterPro" id="IPR011990">
    <property type="entry name" value="TPR-like_helical_dom_sf"/>
</dbReference>
<dbReference type="InterPro" id="IPR001387">
    <property type="entry name" value="Cro/C1-type_HTH"/>
</dbReference>
<proteinExistence type="predicted"/>
<name>A0A7W1XB49_9BACL</name>
<dbReference type="InterPro" id="IPR010982">
    <property type="entry name" value="Lambda_DNA-bd_dom_sf"/>
</dbReference>
<dbReference type="OrthoDB" id="2111891at2"/>
<keyword evidence="3" id="KW-1185">Reference proteome</keyword>
<dbReference type="RefSeq" id="WP_033102428.1">
    <property type="nucleotide sequence ID" value="NZ_JACEIP010000016.1"/>
</dbReference>